<dbReference type="RefSeq" id="WP_281843011.1">
    <property type="nucleotide sequence ID" value="NZ_BROH01000009.1"/>
</dbReference>
<accession>A0ABQ5LX70</accession>
<evidence type="ECO:0000256" key="1">
    <source>
        <dbReference type="SAM" id="MobiDB-lite"/>
    </source>
</evidence>
<evidence type="ECO:0000313" key="2">
    <source>
        <dbReference type="EMBL" id="GKY88971.1"/>
    </source>
</evidence>
<name>A0ABQ5LX70_9RHOB</name>
<dbReference type="Proteomes" id="UP001144205">
    <property type="component" value="Unassembled WGS sequence"/>
</dbReference>
<reference evidence="2" key="1">
    <citation type="journal article" date="2023" name="Int. J. Syst. Evol. Microbiol.">
        <title>Sinisalibacter aestuarii sp. nov., isolated from estuarine sediment of the Arakawa River.</title>
        <authorList>
            <person name="Arafat S.T."/>
            <person name="Hirano S."/>
            <person name="Sato A."/>
            <person name="Takeuchi K."/>
            <person name="Yasuda T."/>
            <person name="Terahara T."/>
            <person name="Hamada M."/>
            <person name="Kobayashi T."/>
        </authorList>
    </citation>
    <scope>NUCLEOTIDE SEQUENCE</scope>
    <source>
        <strain evidence="2">B-399</strain>
    </source>
</reference>
<proteinExistence type="predicted"/>
<dbReference type="Pfam" id="PF07310">
    <property type="entry name" value="PAS_5"/>
    <property type="match status" value="1"/>
</dbReference>
<protein>
    <submittedName>
        <fullName evidence="2">PAS domain-containing protein</fullName>
    </submittedName>
</protein>
<keyword evidence="3" id="KW-1185">Reference proteome</keyword>
<gene>
    <name evidence="2" type="ORF">STA1M1_28400</name>
</gene>
<dbReference type="EMBL" id="BROH01000009">
    <property type="protein sequence ID" value="GKY88971.1"/>
    <property type="molecule type" value="Genomic_DNA"/>
</dbReference>
<comment type="caution">
    <text evidence="2">The sequence shown here is derived from an EMBL/GenBank/DDBJ whole genome shotgun (WGS) entry which is preliminary data.</text>
</comment>
<dbReference type="InterPro" id="IPR009922">
    <property type="entry name" value="DUF1457"/>
</dbReference>
<organism evidence="2 3">
    <name type="scientific">Sinisalibacter aestuarii</name>
    <dbReference type="NCBI Taxonomy" id="2949426"/>
    <lineage>
        <taxon>Bacteria</taxon>
        <taxon>Pseudomonadati</taxon>
        <taxon>Pseudomonadota</taxon>
        <taxon>Alphaproteobacteria</taxon>
        <taxon>Rhodobacterales</taxon>
        <taxon>Roseobacteraceae</taxon>
        <taxon>Sinisalibacter</taxon>
    </lineage>
</organism>
<evidence type="ECO:0000313" key="3">
    <source>
        <dbReference type="Proteomes" id="UP001144205"/>
    </source>
</evidence>
<feature type="region of interest" description="Disordered" evidence="1">
    <location>
        <begin position="187"/>
        <end position="218"/>
    </location>
</feature>
<sequence>MAHGYWKGDKVVEIAPLRRRALFPALGRVESYWEGLRDGRLMPMRSEVDPRGIADMLEYAFILERIAPGLARLRLAGMHLNDLMAMEVRGMPLTAMLLPDARREMQRVLEAVLDTPAATRLTLAGDTGFGRAPLEAQMILLPLRDDHGRASRILGALQSRGEIGRGPRRFAIRDVETKPLTGAVRATHPAADTPRPMPQAAKQPAPGHLRLVHDATDA</sequence>